<reference evidence="1" key="2">
    <citation type="submission" date="2022-01" db="EMBL/GenBank/DDBJ databases">
        <authorList>
            <person name="Yamashiro T."/>
            <person name="Shiraishi A."/>
            <person name="Satake H."/>
            <person name="Nakayama K."/>
        </authorList>
    </citation>
    <scope>NUCLEOTIDE SEQUENCE</scope>
</reference>
<accession>A0ABQ4YWS5</accession>
<protein>
    <submittedName>
        <fullName evidence="1">Uncharacterized protein</fullName>
    </submittedName>
</protein>
<evidence type="ECO:0000313" key="1">
    <source>
        <dbReference type="EMBL" id="GJS81352.1"/>
    </source>
</evidence>
<proteinExistence type="predicted"/>
<organism evidence="1 2">
    <name type="scientific">Tanacetum coccineum</name>
    <dbReference type="NCBI Taxonomy" id="301880"/>
    <lineage>
        <taxon>Eukaryota</taxon>
        <taxon>Viridiplantae</taxon>
        <taxon>Streptophyta</taxon>
        <taxon>Embryophyta</taxon>
        <taxon>Tracheophyta</taxon>
        <taxon>Spermatophyta</taxon>
        <taxon>Magnoliopsida</taxon>
        <taxon>eudicotyledons</taxon>
        <taxon>Gunneridae</taxon>
        <taxon>Pentapetalae</taxon>
        <taxon>asterids</taxon>
        <taxon>campanulids</taxon>
        <taxon>Asterales</taxon>
        <taxon>Asteraceae</taxon>
        <taxon>Asteroideae</taxon>
        <taxon>Anthemideae</taxon>
        <taxon>Anthemidinae</taxon>
        <taxon>Tanacetum</taxon>
    </lineage>
</organism>
<gene>
    <name evidence="1" type="ORF">Tco_0747893</name>
</gene>
<name>A0ABQ4YWS5_9ASTR</name>
<comment type="caution">
    <text evidence="1">The sequence shown here is derived from an EMBL/GenBank/DDBJ whole genome shotgun (WGS) entry which is preliminary data.</text>
</comment>
<evidence type="ECO:0000313" key="2">
    <source>
        <dbReference type="Proteomes" id="UP001151760"/>
    </source>
</evidence>
<dbReference type="Proteomes" id="UP001151760">
    <property type="component" value="Unassembled WGS sequence"/>
</dbReference>
<reference evidence="1" key="1">
    <citation type="journal article" date="2022" name="Int. J. Mol. Sci.">
        <title>Draft Genome of Tanacetum Coccineum: Genomic Comparison of Closely Related Tanacetum-Family Plants.</title>
        <authorList>
            <person name="Yamashiro T."/>
            <person name="Shiraishi A."/>
            <person name="Nakayama K."/>
            <person name="Satake H."/>
        </authorList>
    </citation>
    <scope>NUCLEOTIDE SEQUENCE</scope>
</reference>
<sequence length="69" mass="7492">MTPDLRVHEHWAVFDPNLLQPHEVLVISGAVTLESTHEMVQLGRWTVSNPAPFSDVCVSGPGLTSGITL</sequence>
<keyword evidence="2" id="KW-1185">Reference proteome</keyword>
<dbReference type="EMBL" id="BQNB010010741">
    <property type="protein sequence ID" value="GJS81352.1"/>
    <property type="molecule type" value="Genomic_DNA"/>
</dbReference>